<name>A0A6S6TRC3_9BACT</name>
<dbReference type="EMBL" id="CACVAS010000117">
    <property type="protein sequence ID" value="CAA6821984.1"/>
    <property type="molecule type" value="Genomic_DNA"/>
</dbReference>
<dbReference type="InterPro" id="IPR021953">
    <property type="entry name" value="DUF3570"/>
</dbReference>
<sequence length="379" mass="42725">MQLKKSLTLSSITAALLVSSSLLHAENYVSVEYLQYDESDDRVSVSAPMVEASYDFNTDYNLKANFMFDAVSGATPSFMTNANGDLFKGLQEFEDRRSAASLMLTSRMENRDELYTGLDFSREEDYQSYTGSLEYMHYLDSTHNTALHFGGSVSYNEILVYDGETGASAQADYDGESGASHVEDSLTFNLELGATQVLSKDSSLKVSAFVLSDDGYLTNPHGIVIRDYNSINPKLETENRPDKRVGYGFVAQYNKLLTPDTSFVGSYRLYTDDWDVTSHTLEANIYTDVTQKLTLGAGLRYYTQTQAEFYNENIDHFTNETYASSDERLSDFDALTYKASLDYKQDETWSYNVGAQFYQQNTITEMTATLMTIGMKYKF</sequence>
<accession>A0A6S6TRC3</accession>
<evidence type="ECO:0000313" key="2">
    <source>
        <dbReference type="EMBL" id="CAA6821984.1"/>
    </source>
</evidence>
<protein>
    <submittedName>
        <fullName evidence="2">Uncharacterized protein</fullName>
    </submittedName>
</protein>
<dbReference type="AlphaFoldDB" id="A0A6S6TRC3"/>
<dbReference type="SUPFAM" id="SSF56925">
    <property type="entry name" value="OMPA-like"/>
    <property type="match status" value="1"/>
</dbReference>
<reference evidence="2" key="1">
    <citation type="submission" date="2020-01" db="EMBL/GenBank/DDBJ databases">
        <authorList>
            <person name="Meier V. D."/>
            <person name="Meier V D."/>
        </authorList>
    </citation>
    <scope>NUCLEOTIDE SEQUENCE</scope>
    <source>
        <strain evidence="2">HLG_WM_MAG_01</strain>
    </source>
</reference>
<gene>
    <name evidence="2" type="ORF">HELGO_WM733</name>
</gene>
<feature type="chain" id="PRO_5027551936" evidence="1">
    <location>
        <begin position="26"/>
        <end position="379"/>
    </location>
</feature>
<feature type="signal peptide" evidence="1">
    <location>
        <begin position="1"/>
        <end position="25"/>
    </location>
</feature>
<dbReference type="InterPro" id="IPR011250">
    <property type="entry name" value="OMP/PagP_B-barrel"/>
</dbReference>
<keyword evidence="1" id="KW-0732">Signal</keyword>
<dbReference type="Pfam" id="PF12094">
    <property type="entry name" value="DUF3570"/>
    <property type="match status" value="2"/>
</dbReference>
<evidence type="ECO:0000256" key="1">
    <source>
        <dbReference type="SAM" id="SignalP"/>
    </source>
</evidence>
<organism evidence="2">
    <name type="scientific">uncultured Sulfurovum sp</name>
    <dbReference type="NCBI Taxonomy" id="269237"/>
    <lineage>
        <taxon>Bacteria</taxon>
        <taxon>Pseudomonadati</taxon>
        <taxon>Campylobacterota</taxon>
        <taxon>Epsilonproteobacteria</taxon>
        <taxon>Campylobacterales</taxon>
        <taxon>Sulfurovaceae</taxon>
        <taxon>Sulfurovum</taxon>
        <taxon>environmental samples</taxon>
    </lineage>
</organism>
<proteinExistence type="predicted"/>